<evidence type="ECO:0000313" key="1">
    <source>
        <dbReference type="EMBL" id="KAJ0047513.1"/>
    </source>
</evidence>
<dbReference type="Proteomes" id="UP001163603">
    <property type="component" value="Chromosome 2"/>
</dbReference>
<sequence length="188" mass="19847">MSFTCGLISAAAPAEIFSDESTKFSYSNNDNTYYNVKSLDIPVMSFSRSISNAAYLRNGKRNFGTRRRFCCKSQLGVAVAELVPITSASYGVLLLGGGLFAFAKSGSKGSLFGGLTGAALMASAYFLMHSPETKAIGDALGFGSAFLFASVFGIRLAASRKLIPAGLLLGLSICSLAVFIIAYLQDRI</sequence>
<reference evidence="2" key="1">
    <citation type="journal article" date="2023" name="G3 (Bethesda)">
        <title>Genome assembly and association tests identify interacting loci associated with vigor, precocity, and sex in interspecific pistachio rootstocks.</title>
        <authorList>
            <person name="Palmer W."/>
            <person name="Jacygrad E."/>
            <person name="Sagayaradj S."/>
            <person name="Cavanaugh K."/>
            <person name="Han R."/>
            <person name="Bertier L."/>
            <person name="Beede B."/>
            <person name="Kafkas S."/>
            <person name="Golino D."/>
            <person name="Preece J."/>
            <person name="Michelmore R."/>
        </authorList>
    </citation>
    <scope>NUCLEOTIDE SEQUENCE [LARGE SCALE GENOMIC DNA]</scope>
</reference>
<comment type="caution">
    <text evidence="1">The sequence shown here is derived from an EMBL/GenBank/DDBJ whole genome shotgun (WGS) entry which is preliminary data.</text>
</comment>
<name>A0ACC0Z8W9_9ROSI</name>
<organism evidence="1 2">
    <name type="scientific">Pistacia integerrima</name>
    <dbReference type="NCBI Taxonomy" id="434235"/>
    <lineage>
        <taxon>Eukaryota</taxon>
        <taxon>Viridiplantae</taxon>
        <taxon>Streptophyta</taxon>
        <taxon>Embryophyta</taxon>
        <taxon>Tracheophyta</taxon>
        <taxon>Spermatophyta</taxon>
        <taxon>Magnoliopsida</taxon>
        <taxon>eudicotyledons</taxon>
        <taxon>Gunneridae</taxon>
        <taxon>Pentapetalae</taxon>
        <taxon>rosids</taxon>
        <taxon>malvids</taxon>
        <taxon>Sapindales</taxon>
        <taxon>Anacardiaceae</taxon>
        <taxon>Pistacia</taxon>
    </lineage>
</organism>
<keyword evidence="2" id="KW-1185">Reference proteome</keyword>
<protein>
    <submittedName>
        <fullName evidence="1">Uncharacterized protein</fullName>
    </submittedName>
</protein>
<proteinExistence type="predicted"/>
<gene>
    <name evidence="1" type="ORF">Pint_14963</name>
</gene>
<evidence type="ECO:0000313" key="2">
    <source>
        <dbReference type="Proteomes" id="UP001163603"/>
    </source>
</evidence>
<dbReference type="EMBL" id="CM047737">
    <property type="protein sequence ID" value="KAJ0047513.1"/>
    <property type="molecule type" value="Genomic_DNA"/>
</dbReference>
<accession>A0ACC0Z8W9</accession>